<evidence type="ECO:0000313" key="3">
    <source>
        <dbReference type="Proteomes" id="UP000006591"/>
    </source>
</evidence>
<proteinExistence type="predicted"/>
<name>A0A0E0GJT7_ORYNI</name>
<feature type="compositionally biased region" description="Gly residues" evidence="1">
    <location>
        <begin position="141"/>
        <end position="154"/>
    </location>
</feature>
<accession>A0A0E0GJT7</accession>
<organism evidence="2">
    <name type="scientific">Oryza nivara</name>
    <name type="common">Indian wild rice</name>
    <name type="synonym">Oryza sativa f. spontanea</name>
    <dbReference type="NCBI Taxonomy" id="4536"/>
    <lineage>
        <taxon>Eukaryota</taxon>
        <taxon>Viridiplantae</taxon>
        <taxon>Streptophyta</taxon>
        <taxon>Embryophyta</taxon>
        <taxon>Tracheophyta</taxon>
        <taxon>Spermatophyta</taxon>
        <taxon>Magnoliopsida</taxon>
        <taxon>Liliopsida</taxon>
        <taxon>Poales</taxon>
        <taxon>Poaceae</taxon>
        <taxon>BOP clade</taxon>
        <taxon>Oryzoideae</taxon>
        <taxon>Oryzeae</taxon>
        <taxon>Oryzinae</taxon>
        <taxon>Oryza</taxon>
    </lineage>
</organism>
<dbReference type="Proteomes" id="UP000006591">
    <property type="component" value="Chromosome 3"/>
</dbReference>
<dbReference type="OMA" id="QSSAGWC"/>
<dbReference type="AlphaFoldDB" id="A0A0E0GJT7"/>
<feature type="region of interest" description="Disordered" evidence="1">
    <location>
        <begin position="1"/>
        <end position="30"/>
    </location>
</feature>
<evidence type="ECO:0000256" key="1">
    <source>
        <dbReference type="SAM" id="MobiDB-lite"/>
    </source>
</evidence>
<dbReference type="Gramene" id="ONIVA03G11440.1">
    <property type="protein sequence ID" value="ONIVA03G11440.1"/>
    <property type="gene ID" value="ONIVA03G11440"/>
</dbReference>
<sequence length="249" mass="24659">MDGNSGGSGSHARRRRRPLAAGGGGGLLRAATSTTKGTAIGVGVSSASVTAMAMASIASTAAAAMEGTSAVAAREVHPRRQRQRCLVPSHLSIVVPHQRRLGSSLVNHQSSAGWCGGPLTRGSPAGAGTGDGIHPTISAGPGPGEKSGSGGGGVLAQPAPLPTLLSYFLSTPWANKAAARCSSASSFSFIYPWQVQPPIALPDGASRSAAASPPVCAASSVAPGGGSDGLVVATMRFLTAAMASLSWRR</sequence>
<evidence type="ECO:0000313" key="2">
    <source>
        <dbReference type="EnsemblPlants" id="ONIVA03G11440.1"/>
    </source>
</evidence>
<dbReference type="HOGENOM" id="CLU_1117210_0_0_1"/>
<keyword evidence="3" id="KW-1185">Reference proteome</keyword>
<reference evidence="2" key="1">
    <citation type="submission" date="2015-04" db="UniProtKB">
        <authorList>
            <consortium name="EnsemblPlants"/>
        </authorList>
    </citation>
    <scope>IDENTIFICATION</scope>
    <source>
        <strain evidence="2">SL10</strain>
    </source>
</reference>
<protein>
    <submittedName>
        <fullName evidence="2">Uncharacterized protein</fullName>
    </submittedName>
</protein>
<dbReference type="EnsemblPlants" id="ONIVA03G11440.1">
    <property type="protein sequence ID" value="ONIVA03G11440.1"/>
    <property type="gene ID" value="ONIVA03G11440"/>
</dbReference>
<feature type="region of interest" description="Disordered" evidence="1">
    <location>
        <begin position="120"/>
        <end position="155"/>
    </location>
</feature>
<reference evidence="2" key="2">
    <citation type="submission" date="2018-04" db="EMBL/GenBank/DDBJ databases">
        <title>OnivRS2 (Oryza nivara Reference Sequence Version 2).</title>
        <authorList>
            <person name="Zhang J."/>
            <person name="Kudrna D."/>
            <person name="Lee S."/>
            <person name="Talag J."/>
            <person name="Rajasekar S."/>
            <person name="Welchert J."/>
            <person name="Hsing Y.-I."/>
            <person name="Wing R.A."/>
        </authorList>
    </citation>
    <scope>NUCLEOTIDE SEQUENCE [LARGE SCALE GENOMIC DNA]</scope>
    <source>
        <strain evidence="2">SL10</strain>
    </source>
</reference>